<dbReference type="RefSeq" id="WP_054583073.1">
    <property type="nucleotide sequence ID" value="NZ_LGUC01000001.1"/>
</dbReference>
<evidence type="ECO:0000256" key="1">
    <source>
        <dbReference type="SAM" id="Phobius"/>
    </source>
</evidence>
<evidence type="ECO:0000313" key="3">
    <source>
        <dbReference type="Proteomes" id="UP000050535"/>
    </source>
</evidence>
<dbReference type="Proteomes" id="UP000050535">
    <property type="component" value="Unassembled WGS sequence"/>
</dbReference>
<keyword evidence="1" id="KW-0472">Membrane</keyword>
<dbReference type="InterPro" id="IPR055895">
    <property type="entry name" value="DUF7472"/>
</dbReference>
<comment type="caution">
    <text evidence="2">The sequence shown here is derived from an EMBL/GenBank/DDBJ whole genome shotgun (WGS) entry which is preliminary data.</text>
</comment>
<keyword evidence="1" id="KW-0812">Transmembrane</keyword>
<reference evidence="3" key="1">
    <citation type="submission" date="2013-11" db="EMBL/GenBank/DDBJ databases">
        <authorList>
            <person name="Hoang H.T."/>
            <person name="Killian M.L."/>
            <person name="Madson D.M."/>
            <person name="Arruda P.H.E."/>
            <person name="Sun D."/>
            <person name="Schwartz K.J."/>
            <person name="Yoon K."/>
        </authorList>
    </citation>
    <scope>NUCLEOTIDE SEQUENCE [LARGE SCALE GENOMIC DNA]</scope>
    <source>
        <strain evidence="3">CDK2</strain>
    </source>
</reference>
<feature type="transmembrane region" description="Helical" evidence="1">
    <location>
        <begin position="12"/>
        <end position="32"/>
    </location>
</feature>
<keyword evidence="3" id="KW-1185">Reference proteome</keyword>
<proteinExistence type="predicted"/>
<accession>A0A0P7G9C8</accession>
<dbReference type="Pfam" id="PF24284">
    <property type="entry name" value="DUF7472"/>
    <property type="match status" value="1"/>
</dbReference>
<dbReference type="OrthoDB" id="313448at2157"/>
<dbReference type="AlphaFoldDB" id="A0A0P7G9C8"/>
<protein>
    <submittedName>
        <fullName evidence="2">Uncharacterized protein</fullName>
    </submittedName>
</protein>
<gene>
    <name evidence="2" type="ORF">SY89_00645</name>
</gene>
<feature type="transmembrane region" description="Helical" evidence="1">
    <location>
        <begin position="44"/>
        <end position="65"/>
    </location>
</feature>
<organism evidence="2 3">
    <name type="scientific">Halolamina pelagica</name>
    <dbReference type="NCBI Taxonomy" id="699431"/>
    <lineage>
        <taxon>Archaea</taxon>
        <taxon>Methanobacteriati</taxon>
        <taxon>Methanobacteriota</taxon>
        <taxon>Stenosarchaea group</taxon>
        <taxon>Halobacteria</taxon>
        <taxon>Halobacteriales</taxon>
        <taxon>Haloferacaceae</taxon>
    </lineage>
</organism>
<evidence type="ECO:0000313" key="2">
    <source>
        <dbReference type="EMBL" id="KPN29925.1"/>
    </source>
</evidence>
<dbReference type="STRING" id="699431.SY89_00645"/>
<name>A0A0P7G9C8_9EURY</name>
<keyword evidence="1" id="KW-1133">Transmembrane helix</keyword>
<dbReference type="EMBL" id="LGUC01000001">
    <property type="protein sequence ID" value="KPN29925.1"/>
    <property type="molecule type" value="Genomic_DNA"/>
</dbReference>
<sequence length="68" mass="6880">MDIEEGMARKIVLSIVAVVLFIVSFIAVGSSFSADGALNSTGGLGLLAALAGFIVLMGALGLYFASQD</sequence>